<evidence type="ECO:0000313" key="4">
    <source>
        <dbReference type="Proteomes" id="UP000620064"/>
    </source>
</evidence>
<reference evidence="4" key="1">
    <citation type="journal article" date="2019" name="Int. J. Syst. Evol. Microbiol.">
        <title>The Global Catalogue of Microorganisms (GCM) 10K type strain sequencing project: providing services to taxonomists for standard genome sequencing and annotation.</title>
        <authorList>
            <consortium name="The Broad Institute Genomics Platform"/>
            <consortium name="The Broad Institute Genome Sequencing Center for Infectious Disease"/>
            <person name="Wu L."/>
            <person name="Ma J."/>
        </authorList>
    </citation>
    <scope>NUCLEOTIDE SEQUENCE [LARGE SCALE GENOMIC DNA]</scope>
    <source>
        <strain evidence="4">CGMCC 1.7656</strain>
    </source>
</reference>
<keyword evidence="4" id="KW-1185">Reference proteome</keyword>
<gene>
    <name evidence="3" type="ORF">GCM10010992_12430</name>
</gene>
<feature type="transmembrane region" description="Helical" evidence="1">
    <location>
        <begin position="60"/>
        <end position="80"/>
    </location>
</feature>
<dbReference type="RefSeq" id="WP_188617212.1">
    <property type="nucleotide sequence ID" value="NZ_BMLV01000002.1"/>
</dbReference>
<dbReference type="InterPro" id="IPR025698">
    <property type="entry name" value="2TM_dom"/>
</dbReference>
<keyword evidence="1" id="KW-0472">Membrane</keyword>
<evidence type="ECO:0000313" key="3">
    <source>
        <dbReference type="EMBL" id="GGP03557.1"/>
    </source>
</evidence>
<proteinExistence type="predicted"/>
<dbReference type="EMBL" id="BMLV01000002">
    <property type="protein sequence ID" value="GGP03557.1"/>
    <property type="molecule type" value="Genomic_DNA"/>
</dbReference>
<sequence length="95" mass="10933">METYNTTNSKLEMAKRKVKRIKGFYIHAIVYICVNLMIIVSNSVIANKGFANTDGYMTALFWGFGLLAHAMSVFAPDFILGNNWEERKIKEYMNK</sequence>
<evidence type="ECO:0000256" key="1">
    <source>
        <dbReference type="SAM" id="Phobius"/>
    </source>
</evidence>
<name>A0ABQ2NKE9_9FLAO</name>
<comment type="caution">
    <text evidence="3">The sequence shown here is derived from an EMBL/GenBank/DDBJ whole genome shotgun (WGS) entry which is preliminary data.</text>
</comment>
<evidence type="ECO:0000259" key="2">
    <source>
        <dbReference type="Pfam" id="PF13239"/>
    </source>
</evidence>
<feature type="domain" description="2TM" evidence="2">
    <location>
        <begin position="13"/>
        <end position="94"/>
    </location>
</feature>
<dbReference type="Proteomes" id="UP000620064">
    <property type="component" value="Unassembled WGS sequence"/>
</dbReference>
<keyword evidence="1" id="KW-1133">Transmembrane helix</keyword>
<keyword evidence="1" id="KW-0812">Transmembrane</keyword>
<feature type="transmembrane region" description="Helical" evidence="1">
    <location>
        <begin position="21"/>
        <end position="40"/>
    </location>
</feature>
<dbReference type="Pfam" id="PF13239">
    <property type="entry name" value="2TM"/>
    <property type="match status" value="1"/>
</dbReference>
<protein>
    <recommendedName>
        <fullName evidence="2">2TM domain-containing protein</fullName>
    </recommendedName>
</protein>
<organism evidence="3 4">
    <name type="scientific">Cloacibacterium rupense</name>
    <dbReference type="NCBI Taxonomy" id="517423"/>
    <lineage>
        <taxon>Bacteria</taxon>
        <taxon>Pseudomonadati</taxon>
        <taxon>Bacteroidota</taxon>
        <taxon>Flavobacteriia</taxon>
        <taxon>Flavobacteriales</taxon>
        <taxon>Weeksellaceae</taxon>
    </lineage>
</organism>
<accession>A0ABQ2NKE9</accession>